<dbReference type="InterPro" id="IPR006121">
    <property type="entry name" value="HMA_dom"/>
</dbReference>
<dbReference type="PROSITE" id="PS50846">
    <property type="entry name" value="HMA_2"/>
    <property type="match status" value="1"/>
</dbReference>
<feature type="domain" description="HMA" evidence="2">
    <location>
        <begin position="2"/>
        <end position="65"/>
    </location>
</feature>
<sequence length="77" mass="7826">MSSTTLSIEGMRCSGCAENVERALRDVPGVASVVVDLDHGTAVIEGGGEPQNLVSAVKTAGYAASIVPDVQQNPSIV</sequence>
<dbReference type="FunFam" id="3.30.70.100:FF:000001">
    <property type="entry name" value="ATPase copper transporting beta"/>
    <property type="match status" value="1"/>
</dbReference>
<name>A0A212JX95_9PROT</name>
<dbReference type="Pfam" id="PF00403">
    <property type="entry name" value="HMA"/>
    <property type="match status" value="1"/>
</dbReference>
<keyword evidence="1" id="KW-0479">Metal-binding</keyword>
<dbReference type="Gene3D" id="3.30.70.100">
    <property type="match status" value="1"/>
</dbReference>
<evidence type="ECO:0000256" key="1">
    <source>
        <dbReference type="ARBA" id="ARBA00022723"/>
    </source>
</evidence>
<dbReference type="PROSITE" id="PS01047">
    <property type="entry name" value="HMA_1"/>
    <property type="match status" value="1"/>
</dbReference>
<dbReference type="EMBL" id="FLUO01000001">
    <property type="protein sequence ID" value="SBW04027.1"/>
    <property type="molecule type" value="Genomic_DNA"/>
</dbReference>
<dbReference type="InterPro" id="IPR017969">
    <property type="entry name" value="Heavy-metal-associated_CS"/>
</dbReference>
<dbReference type="CDD" id="cd00371">
    <property type="entry name" value="HMA"/>
    <property type="match status" value="1"/>
</dbReference>
<accession>A0A212JX95</accession>
<dbReference type="GO" id="GO:0046872">
    <property type="term" value="F:metal ion binding"/>
    <property type="evidence" value="ECO:0007669"/>
    <property type="project" value="UniProtKB-KW"/>
</dbReference>
<gene>
    <name evidence="3" type="ORF">KL86APRO_11799</name>
</gene>
<proteinExistence type="predicted"/>
<reference evidence="3" key="1">
    <citation type="submission" date="2016-04" db="EMBL/GenBank/DDBJ databases">
        <authorList>
            <person name="Evans L.H."/>
            <person name="Alamgir A."/>
            <person name="Owens N."/>
            <person name="Weber N.D."/>
            <person name="Virtaneva K."/>
            <person name="Barbian K."/>
            <person name="Babar A."/>
            <person name="Rosenke K."/>
        </authorList>
    </citation>
    <scope>NUCLEOTIDE SEQUENCE</scope>
    <source>
        <strain evidence="3">86</strain>
    </source>
</reference>
<protein>
    <submittedName>
        <fullName evidence="3">Heavy metal transport/detoxification protein</fullName>
    </submittedName>
</protein>
<organism evidence="3">
    <name type="scientific">uncultured Alphaproteobacteria bacterium</name>
    <dbReference type="NCBI Taxonomy" id="91750"/>
    <lineage>
        <taxon>Bacteria</taxon>
        <taxon>Pseudomonadati</taxon>
        <taxon>Pseudomonadota</taxon>
        <taxon>Alphaproteobacteria</taxon>
        <taxon>environmental samples</taxon>
    </lineage>
</organism>
<dbReference type="SUPFAM" id="SSF55008">
    <property type="entry name" value="HMA, heavy metal-associated domain"/>
    <property type="match status" value="1"/>
</dbReference>
<dbReference type="InterPro" id="IPR036163">
    <property type="entry name" value="HMA_dom_sf"/>
</dbReference>
<evidence type="ECO:0000313" key="3">
    <source>
        <dbReference type="EMBL" id="SBW04027.1"/>
    </source>
</evidence>
<dbReference type="AlphaFoldDB" id="A0A212JX95"/>
<evidence type="ECO:0000259" key="2">
    <source>
        <dbReference type="PROSITE" id="PS50846"/>
    </source>
</evidence>